<proteinExistence type="predicted"/>
<dbReference type="EMBL" id="QGNW01000333">
    <property type="protein sequence ID" value="RVW76198.1"/>
    <property type="molecule type" value="Genomic_DNA"/>
</dbReference>
<feature type="compositionally biased region" description="Basic and acidic residues" evidence="1">
    <location>
        <begin position="134"/>
        <end position="145"/>
    </location>
</feature>
<organism evidence="2 3">
    <name type="scientific">Vitis vinifera</name>
    <name type="common">Grape</name>
    <dbReference type="NCBI Taxonomy" id="29760"/>
    <lineage>
        <taxon>Eukaryota</taxon>
        <taxon>Viridiplantae</taxon>
        <taxon>Streptophyta</taxon>
        <taxon>Embryophyta</taxon>
        <taxon>Tracheophyta</taxon>
        <taxon>Spermatophyta</taxon>
        <taxon>Magnoliopsida</taxon>
        <taxon>eudicotyledons</taxon>
        <taxon>Gunneridae</taxon>
        <taxon>Pentapetalae</taxon>
        <taxon>rosids</taxon>
        <taxon>Vitales</taxon>
        <taxon>Vitaceae</taxon>
        <taxon>Viteae</taxon>
        <taxon>Vitis</taxon>
    </lineage>
</organism>
<comment type="caution">
    <text evidence="2">The sequence shown here is derived from an EMBL/GenBank/DDBJ whole genome shotgun (WGS) entry which is preliminary data.</text>
</comment>
<sequence>MVESRPTVRKIRVDSRRWGRSGTIVKHALTRAWRWNRSVKETRHWYRQRRDREAGVMEEGKGLQAGPSNTWAVEGVGCVVNEGTLIKPKARVERSTGLLNPEQRMGWQEDNLGWLSNGDQDQETRAKNNSKGLRRAECRERPDIN</sequence>
<gene>
    <name evidence="2" type="ORF">CK203_048922</name>
</gene>
<dbReference type="AlphaFoldDB" id="A0A438GVI2"/>
<evidence type="ECO:0000313" key="2">
    <source>
        <dbReference type="EMBL" id="RVW76198.1"/>
    </source>
</evidence>
<name>A0A438GVI2_VITVI</name>
<evidence type="ECO:0000256" key="1">
    <source>
        <dbReference type="SAM" id="MobiDB-lite"/>
    </source>
</evidence>
<feature type="region of interest" description="Disordered" evidence="1">
    <location>
        <begin position="97"/>
        <end position="145"/>
    </location>
</feature>
<evidence type="ECO:0000313" key="3">
    <source>
        <dbReference type="Proteomes" id="UP000288805"/>
    </source>
</evidence>
<protein>
    <submittedName>
        <fullName evidence="2">Uncharacterized protein</fullName>
    </submittedName>
</protein>
<reference evidence="2 3" key="1">
    <citation type="journal article" date="2018" name="PLoS Genet.">
        <title>Population sequencing reveals clonal diversity and ancestral inbreeding in the grapevine cultivar Chardonnay.</title>
        <authorList>
            <person name="Roach M.J."/>
            <person name="Johnson D.L."/>
            <person name="Bohlmann J."/>
            <person name="van Vuuren H.J."/>
            <person name="Jones S.J."/>
            <person name="Pretorius I.S."/>
            <person name="Schmidt S.A."/>
            <person name="Borneman A.R."/>
        </authorList>
    </citation>
    <scope>NUCLEOTIDE SEQUENCE [LARGE SCALE GENOMIC DNA]</scope>
    <source>
        <strain evidence="3">cv. Chardonnay</strain>
        <tissue evidence="2">Leaf</tissue>
    </source>
</reference>
<accession>A0A438GVI2</accession>
<dbReference type="Proteomes" id="UP000288805">
    <property type="component" value="Unassembled WGS sequence"/>
</dbReference>